<comment type="caution">
    <text evidence="2">The sequence shown here is derived from an EMBL/GenBank/DDBJ whole genome shotgun (WGS) entry which is preliminary data.</text>
</comment>
<proteinExistence type="predicted"/>
<evidence type="ECO:0000313" key="2">
    <source>
        <dbReference type="EMBL" id="PRQ29646.1"/>
    </source>
</evidence>
<organism evidence="2 3">
    <name type="scientific">Rosa chinensis</name>
    <name type="common">China rose</name>
    <dbReference type="NCBI Taxonomy" id="74649"/>
    <lineage>
        <taxon>Eukaryota</taxon>
        <taxon>Viridiplantae</taxon>
        <taxon>Streptophyta</taxon>
        <taxon>Embryophyta</taxon>
        <taxon>Tracheophyta</taxon>
        <taxon>Spermatophyta</taxon>
        <taxon>Magnoliopsida</taxon>
        <taxon>eudicotyledons</taxon>
        <taxon>Gunneridae</taxon>
        <taxon>Pentapetalae</taxon>
        <taxon>rosids</taxon>
        <taxon>fabids</taxon>
        <taxon>Rosales</taxon>
        <taxon>Rosaceae</taxon>
        <taxon>Rosoideae</taxon>
        <taxon>Rosoideae incertae sedis</taxon>
        <taxon>Rosa</taxon>
    </lineage>
</organism>
<dbReference type="Proteomes" id="UP000238479">
    <property type="component" value="Chromosome 5"/>
</dbReference>
<keyword evidence="1" id="KW-0812">Transmembrane</keyword>
<feature type="transmembrane region" description="Helical" evidence="1">
    <location>
        <begin position="27"/>
        <end position="47"/>
    </location>
</feature>
<reference evidence="2 3" key="1">
    <citation type="journal article" date="2018" name="Nat. Genet.">
        <title>The Rosa genome provides new insights in the design of modern roses.</title>
        <authorList>
            <person name="Bendahmane M."/>
        </authorList>
    </citation>
    <scope>NUCLEOTIDE SEQUENCE [LARGE SCALE GENOMIC DNA]</scope>
    <source>
        <strain evidence="3">cv. Old Blush</strain>
    </source>
</reference>
<feature type="transmembrane region" description="Helical" evidence="1">
    <location>
        <begin position="92"/>
        <end position="112"/>
    </location>
</feature>
<dbReference type="Gramene" id="PRQ29646">
    <property type="protein sequence ID" value="PRQ29646"/>
    <property type="gene ID" value="RchiOBHm_Chr5g0016061"/>
</dbReference>
<keyword evidence="3" id="KW-1185">Reference proteome</keyword>
<name>A0A2P6Q639_ROSCH</name>
<dbReference type="AlphaFoldDB" id="A0A2P6Q639"/>
<gene>
    <name evidence="2" type="ORF">RchiOBHm_Chr5g0016061</name>
</gene>
<keyword evidence="1" id="KW-1133">Transmembrane helix</keyword>
<keyword evidence="1" id="KW-0472">Membrane</keyword>
<protein>
    <submittedName>
        <fullName evidence="2">Uncharacterized protein</fullName>
    </submittedName>
</protein>
<accession>A0A2P6Q639</accession>
<sequence length="113" mass="12491">MLAQYLVFDGGGDSLPRAGLCLTWSSVPAVAMALAGAVPSLSVRWILPTMKVLGRIEGCGVDNKLFAGGLETLVETATVSPIWASWASKWSLGFLFFNFFLIFWLHFFFFFFI</sequence>
<evidence type="ECO:0000313" key="3">
    <source>
        <dbReference type="Proteomes" id="UP000238479"/>
    </source>
</evidence>
<evidence type="ECO:0000256" key="1">
    <source>
        <dbReference type="SAM" id="Phobius"/>
    </source>
</evidence>
<dbReference type="EMBL" id="PDCK01000043">
    <property type="protein sequence ID" value="PRQ29646.1"/>
    <property type="molecule type" value="Genomic_DNA"/>
</dbReference>